<keyword evidence="1" id="KW-0472">Membrane</keyword>
<dbReference type="VEuPathDB" id="FungiDB:ASPZODRAFT_161463"/>
<gene>
    <name evidence="2" type="ORF">ASPZODRAFT_161463</name>
</gene>
<dbReference type="RefSeq" id="XP_022578024.1">
    <property type="nucleotide sequence ID" value="XM_022726518.1"/>
</dbReference>
<reference evidence="3" key="1">
    <citation type="journal article" date="2017" name="Genome Biol.">
        <title>Comparative genomics reveals high biological diversity and specific adaptations in the industrially and medically important fungal genus Aspergillus.</title>
        <authorList>
            <person name="de Vries R.P."/>
            <person name="Riley R."/>
            <person name="Wiebenga A."/>
            <person name="Aguilar-Osorio G."/>
            <person name="Amillis S."/>
            <person name="Uchima C.A."/>
            <person name="Anderluh G."/>
            <person name="Asadollahi M."/>
            <person name="Askin M."/>
            <person name="Barry K."/>
            <person name="Battaglia E."/>
            <person name="Bayram O."/>
            <person name="Benocci T."/>
            <person name="Braus-Stromeyer S.A."/>
            <person name="Caldana C."/>
            <person name="Canovas D."/>
            <person name="Cerqueira G.C."/>
            <person name="Chen F."/>
            <person name="Chen W."/>
            <person name="Choi C."/>
            <person name="Clum A."/>
            <person name="Dos Santos R.A."/>
            <person name="Damasio A.R."/>
            <person name="Diallinas G."/>
            <person name="Emri T."/>
            <person name="Fekete E."/>
            <person name="Flipphi M."/>
            <person name="Freyberg S."/>
            <person name="Gallo A."/>
            <person name="Gournas C."/>
            <person name="Habgood R."/>
            <person name="Hainaut M."/>
            <person name="Harispe M.L."/>
            <person name="Henrissat B."/>
            <person name="Hilden K.S."/>
            <person name="Hope R."/>
            <person name="Hossain A."/>
            <person name="Karabika E."/>
            <person name="Karaffa L."/>
            <person name="Karanyi Z."/>
            <person name="Krasevec N."/>
            <person name="Kuo A."/>
            <person name="Kusch H."/>
            <person name="LaButti K."/>
            <person name="Lagendijk E.L."/>
            <person name="Lapidus A."/>
            <person name="Levasseur A."/>
            <person name="Lindquist E."/>
            <person name="Lipzen A."/>
            <person name="Logrieco A.F."/>
            <person name="MacCabe A."/>
            <person name="Maekelae M.R."/>
            <person name="Malavazi I."/>
            <person name="Melin P."/>
            <person name="Meyer V."/>
            <person name="Mielnichuk N."/>
            <person name="Miskei M."/>
            <person name="Molnar A.P."/>
            <person name="Mule G."/>
            <person name="Ngan C.Y."/>
            <person name="Orejas M."/>
            <person name="Orosz E."/>
            <person name="Ouedraogo J.P."/>
            <person name="Overkamp K.M."/>
            <person name="Park H.-S."/>
            <person name="Perrone G."/>
            <person name="Piumi F."/>
            <person name="Punt P.J."/>
            <person name="Ram A.F."/>
            <person name="Ramon A."/>
            <person name="Rauscher S."/>
            <person name="Record E."/>
            <person name="Riano-Pachon D.M."/>
            <person name="Robert V."/>
            <person name="Roehrig J."/>
            <person name="Ruller R."/>
            <person name="Salamov A."/>
            <person name="Salih N.S."/>
            <person name="Samson R.A."/>
            <person name="Sandor E."/>
            <person name="Sanguinetti M."/>
            <person name="Schuetze T."/>
            <person name="Sepcic K."/>
            <person name="Shelest E."/>
            <person name="Sherlock G."/>
            <person name="Sophianopoulou V."/>
            <person name="Squina F.M."/>
            <person name="Sun H."/>
            <person name="Susca A."/>
            <person name="Todd R.B."/>
            <person name="Tsang A."/>
            <person name="Unkles S.E."/>
            <person name="van de Wiele N."/>
            <person name="van Rossen-Uffink D."/>
            <person name="Oliveira J.V."/>
            <person name="Vesth T.C."/>
            <person name="Visser J."/>
            <person name="Yu J.-H."/>
            <person name="Zhou M."/>
            <person name="Andersen M.R."/>
            <person name="Archer D.B."/>
            <person name="Baker S.E."/>
            <person name="Benoit I."/>
            <person name="Brakhage A.A."/>
            <person name="Braus G.H."/>
            <person name="Fischer R."/>
            <person name="Frisvad J.C."/>
            <person name="Goldman G.H."/>
            <person name="Houbraken J."/>
            <person name="Oakley B."/>
            <person name="Pocsi I."/>
            <person name="Scazzocchio C."/>
            <person name="Seiboth B."/>
            <person name="vanKuyk P.A."/>
            <person name="Wortman J."/>
            <person name="Dyer P.S."/>
            <person name="Grigoriev I.V."/>
        </authorList>
    </citation>
    <scope>NUCLEOTIDE SEQUENCE [LARGE SCALE GENOMIC DNA]</scope>
    <source>
        <strain evidence="3">CBS 506.65</strain>
    </source>
</reference>
<accession>A0A1L9S8P1</accession>
<dbReference type="Proteomes" id="UP000184188">
    <property type="component" value="Unassembled WGS sequence"/>
</dbReference>
<protein>
    <submittedName>
        <fullName evidence="2">Uncharacterized protein</fullName>
    </submittedName>
</protein>
<dbReference type="STRING" id="1073090.A0A1L9S8P1"/>
<keyword evidence="1" id="KW-1133">Transmembrane helix</keyword>
<dbReference type="EMBL" id="KV878351">
    <property type="protein sequence ID" value="OJJ43514.1"/>
    <property type="molecule type" value="Genomic_DNA"/>
</dbReference>
<evidence type="ECO:0000256" key="1">
    <source>
        <dbReference type="SAM" id="Phobius"/>
    </source>
</evidence>
<sequence length="395" mass="43953">MPSEAAALRRQWEEPSDVFTVLLIIGGEIIQNALGAVSGDTLTPVTFSFGWAAPLPNLLVINLESGYRRVNRSWTLWASRIHHPILINLDEEVSLVPEIQDHLKEYPEGYGLKRSSYEAPLCVAVYDWDIDVKHPRMPGHPGHDWLGVSIIPFILNGDWGIFLVTAGGTILAYLYGALLQWRKEKWACRKKCPNKDVALKLGNGSQHVVIIRRHPEGLDLEDLAGGQIREHQGGHSNRVMDLLASDRATQVLTCVFAVLWLLLLITSTGITTHTWYLLAVGGLGTMHNLTVAGAPRHPHMLGIPIRPAMGIVHEEEPSVAKPGETHTVQKSAPINIFAEAKVMTTLMELEMVYQGFGKAFLVEFFPGGLQGWEKAWWESNDADSRRNLLQLELQP</sequence>
<keyword evidence="3" id="KW-1185">Reference proteome</keyword>
<dbReference type="GeneID" id="34612982"/>
<organism evidence="2 3">
    <name type="scientific">Penicilliopsis zonata CBS 506.65</name>
    <dbReference type="NCBI Taxonomy" id="1073090"/>
    <lineage>
        <taxon>Eukaryota</taxon>
        <taxon>Fungi</taxon>
        <taxon>Dikarya</taxon>
        <taxon>Ascomycota</taxon>
        <taxon>Pezizomycotina</taxon>
        <taxon>Eurotiomycetes</taxon>
        <taxon>Eurotiomycetidae</taxon>
        <taxon>Eurotiales</taxon>
        <taxon>Aspergillaceae</taxon>
        <taxon>Penicilliopsis</taxon>
    </lineage>
</organism>
<name>A0A1L9S8P1_9EURO</name>
<keyword evidence="1" id="KW-0812">Transmembrane</keyword>
<feature type="transmembrane region" description="Helical" evidence="1">
    <location>
        <begin position="248"/>
        <end position="269"/>
    </location>
</feature>
<evidence type="ECO:0000313" key="3">
    <source>
        <dbReference type="Proteomes" id="UP000184188"/>
    </source>
</evidence>
<dbReference type="AlphaFoldDB" id="A0A1L9S8P1"/>
<proteinExistence type="predicted"/>
<feature type="transmembrane region" description="Helical" evidence="1">
    <location>
        <begin position="159"/>
        <end position="181"/>
    </location>
</feature>
<evidence type="ECO:0000313" key="2">
    <source>
        <dbReference type="EMBL" id="OJJ43514.1"/>
    </source>
</evidence>
<dbReference type="OrthoDB" id="1937642at2759"/>